<sequence>MKKRFALSLALVAGLVMGATTANAASIKATGAWQVDAAFTGDNDFNRQTKDNSFSIGQRMRTAFQFIANENLKGVLETQIGTNSWGNGLYQISAGRTPNATATGSLSAGNGNLILRKGYLDFNWPDTKVKFLVGYQSLTLPAAFGGGSAILDDHVAGAAAIVPVTDNISLVGGFARPLDSNNFGATANINYAGTSTDAAFLYANLDFTGFKVQPFFAYAYAGANTVNTGVGANQLSGMKTLDTATAYGTRAYWGGAAFTMTALDPFKVVADFNYGRATNDSAATNGGSGRSGWLADLAVDYTGLSFMTPSVFFAYSSGEGKDGQKSERMPSMSGENWAYGTFWMQGGDTLANSYTAPGGAGTDNTSNLGFWAAGLSLKDIKFIDKLSHTFHLIYFKGTNDKDVVGKIGTTGYGNMLTTKDSLVEIDLNSKYQIYEELSLGLELGYINADFDKDVWGPVMGGDRDKLSKDAYKATFMLNYSF</sequence>
<feature type="chain" id="PRO_5013348591" description="Outer membrane porin, OprD family" evidence="1">
    <location>
        <begin position="25"/>
        <end position="481"/>
    </location>
</feature>
<accession>A0A238Z5A0</accession>
<dbReference type="NCBIfam" id="NF033939">
    <property type="entry name" value="DESULF_POR1"/>
    <property type="match status" value="1"/>
</dbReference>
<dbReference type="InterPro" id="IPR059232">
    <property type="entry name" value="Porin_put"/>
</dbReference>
<evidence type="ECO:0000313" key="3">
    <source>
        <dbReference type="Proteomes" id="UP000198324"/>
    </source>
</evidence>
<proteinExistence type="predicted"/>
<dbReference type="EMBL" id="FZOC01000002">
    <property type="protein sequence ID" value="SNR78625.1"/>
    <property type="molecule type" value="Genomic_DNA"/>
</dbReference>
<evidence type="ECO:0008006" key="4">
    <source>
        <dbReference type="Google" id="ProtNLM"/>
    </source>
</evidence>
<organism evidence="2 3">
    <name type="scientific">Humidesulfovibrio mexicanus</name>
    <dbReference type="NCBI Taxonomy" id="147047"/>
    <lineage>
        <taxon>Bacteria</taxon>
        <taxon>Pseudomonadati</taxon>
        <taxon>Thermodesulfobacteriota</taxon>
        <taxon>Desulfovibrionia</taxon>
        <taxon>Desulfovibrionales</taxon>
        <taxon>Desulfovibrionaceae</taxon>
        <taxon>Humidesulfovibrio</taxon>
    </lineage>
</organism>
<evidence type="ECO:0000256" key="1">
    <source>
        <dbReference type="SAM" id="SignalP"/>
    </source>
</evidence>
<dbReference type="AlphaFoldDB" id="A0A238Z5A0"/>
<dbReference type="RefSeq" id="WP_089272859.1">
    <property type="nucleotide sequence ID" value="NZ_FZOC01000002.1"/>
</dbReference>
<protein>
    <recommendedName>
        <fullName evidence="4">Outer membrane porin, OprD family</fullName>
    </recommendedName>
</protein>
<dbReference type="OrthoDB" id="5464498at2"/>
<dbReference type="Proteomes" id="UP000198324">
    <property type="component" value="Unassembled WGS sequence"/>
</dbReference>
<reference evidence="2 3" key="1">
    <citation type="submission" date="2017-06" db="EMBL/GenBank/DDBJ databases">
        <authorList>
            <person name="Kim H.J."/>
            <person name="Triplett B.A."/>
        </authorList>
    </citation>
    <scope>NUCLEOTIDE SEQUENCE [LARGE SCALE GENOMIC DNA]</scope>
    <source>
        <strain evidence="2 3">DSM 13116</strain>
    </source>
</reference>
<evidence type="ECO:0000313" key="2">
    <source>
        <dbReference type="EMBL" id="SNR78625.1"/>
    </source>
</evidence>
<keyword evidence="3" id="KW-1185">Reference proteome</keyword>
<keyword evidence="1" id="KW-0732">Signal</keyword>
<gene>
    <name evidence="2" type="ORF">SAMN04488503_1270</name>
</gene>
<name>A0A238Z5A0_9BACT</name>
<feature type="signal peptide" evidence="1">
    <location>
        <begin position="1"/>
        <end position="24"/>
    </location>
</feature>